<dbReference type="AlphaFoldDB" id="A0A6G0YR12"/>
<organism evidence="1 2">
    <name type="scientific">Aphis craccivora</name>
    <name type="common">Cowpea aphid</name>
    <dbReference type="NCBI Taxonomy" id="307492"/>
    <lineage>
        <taxon>Eukaryota</taxon>
        <taxon>Metazoa</taxon>
        <taxon>Ecdysozoa</taxon>
        <taxon>Arthropoda</taxon>
        <taxon>Hexapoda</taxon>
        <taxon>Insecta</taxon>
        <taxon>Pterygota</taxon>
        <taxon>Neoptera</taxon>
        <taxon>Paraneoptera</taxon>
        <taxon>Hemiptera</taxon>
        <taxon>Sternorrhyncha</taxon>
        <taxon>Aphidomorpha</taxon>
        <taxon>Aphidoidea</taxon>
        <taxon>Aphididae</taxon>
        <taxon>Aphidini</taxon>
        <taxon>Aphis</taxon>
        <taxon>Aphis</taxon>
    </lineage>
</organism>
<keyword evidence="2" id="KW-1185">Reference proteome</keyword>
<proteinExistence type="predicted"/>
<sequence>MVPTAAWRHVASGDNPADVASRGLTSAELITCDLWWQGPVWLIDETSWPNSTLPTLASIPEGRDVTTQVPLPTLLVNDLLLHHSSLERSFWVTFYVLRFIRNCRKSRFLWKKGSPLVSVAERKHALCFWIKHVQRAEFLVEYDCLRRKVFIKKSSPLSSLNPFMDSSNVGGRLAHSELSFE</sequence>
<comment type="caution">
    <text evidence="1">The sequence shown here is derived from an EMBL/GenBank/DDBJ whole genome shotgun (WGS) entry which is preliminary data.</text>
</comment>
<evidence type="ECO:0000313" key="2">
    <source>
        <dbReference type="Proteomes" id="UP000478052"/>
    </source>
</evidence>
<dbReference type="PANTHER" id="PTHR47331">
    <property type="entry name" value="PHD-TYPE DOMAIN-CONTAINING PROTEIN"/>
    <property type="match status" value="1"/>
</dbReference>
<gene>
    <name evidence="1" type="ORF">FWK35_00009833</name>
</gene>
<dbReference type="OrthoDB" id="6776697at2759"/>
<evidence type="ECO:0000313" key="1">
    <source>
        <dbReference type="EMBL" id="KAF0759971.1"/>
    </source>
</evidence>
<accession>A0A6G0YR12</accession>
<dbReference type="EMBL" id="VUJU01002825">
    <property type="protein sequence ID" value="KAF0759971.1"/>
    <property type="molecule type" value="Genomic_DNA"/>
</dbReference>
<dbReference type="PANTHER" id="PTHR47331:SF5">
    <property type="entry name" value="RIBONUCLEASE H"/>
    <property type="match status" value="1"/>
</dbReference>
<reference evidence="1 2" key="1">
    <citation type="submission" date="2019-08" db="EMBL/GenBank/DDBJ databases">
        <title>Whole genome of Aphis craccivora.</title>
        <authorList>
            <person name="Voronova N.V."/>
            <person name="Shulinski R.S."/>
            <person name="Bandarenka Y.V."/>
            <person name="Zhorov D.G."/>
            <person name="Warner D."/>
        </authorList>
    </citation>
    <scope>NUCLEOTIDE SEQUENCE [LARGE SCALE GENOMIC DNA]</scope>
    <source>
        <strain evidence="1">180601</strain>
        <tissue evidence="1">Whole Body</tissue>
    </source>
</reference>
<protein>
    <submittedName>
        <fullName evidence="1">Uncharacterized protein</fullName>
    </submittedName>
</protein>
<name>A0A6G0YR12_APHCR</name>
<dbReference type="Proteomes" id="UP000478052">
    <property type="component" value="Unassembled WGS sequence"/>
</dbReference>